<reference evidence="1" key="1">
    <citation type="submission" date="2014-11" db="EMBL/GenBank/DDBJ databases">
        <authorList>
            <person name="Amaro Gonzalez C."/>
        </authorList>
    </citation>
    <scope>NUCLEOTIDE SEQUENCE</scope>
</reference>
<protein>
    <submittedName>
        <fullName evidence="1">Uncharacterized protein</fullName>
    </submittedName>
</protein>
<organism evidence="1">
    <name type="scientific">Anguilla anguilla</name>
    <name type="common">European freshwater eel</name>
    <name type="synonym">Muraena anguilla</name>
    <dbReference type="NCBI Taxonomy" id="7936"/>
    <lineage>
        <taxon>Eukaryota</taxon>
        <taxon>Metazoa</taxon>
        <taxon>Chordata</taxon>
        <taxon>Craniata</taxon>
        <taxon>Vertebrata</taxon>
        <taxon>Euteleostomi</taxon>
        <taxon>Actinopterygii</taxon>
        <taxon>Neopterygii</taxon>
        <taxon>Teleostei</taxon>
        <taxon>Anguilliformes</taxon>
        <taxon>Anguillidae</taxon>
        <taxon>Anguilla</taxon>
    </lineage>
</organism>
<evidence type="ECO:0000313" key="1">
    <source>
        <dbReference type="EMBL" id="JAH70827.1"/>
    </source>
</evidence>
<name>A0A0E9UYF1_ANGAN</name>
<proteinExistence type="predicted"/>
<reference evidence="1" key="2">
    <citation type="journal article" date="2015" name="Fish Shellfish Immunol.">
        <title>Early steps in the European eel (Anguilla anguilla)-Vibrio vulnificus interaction in the gills: Role of the RtxA13 toxin.</title>
        <authorList>
            <person name="Callol A."/>
            <person name="Pajuelo D."/>
            <person name="Ebbesson L."/>
            <person name="Teles M."/>
            <person name="MacKenzie S."/>
            <person name="Amaro C."/>
        </authorList>
    </citation>
    <scope>NUCLEOTIDE SEQUENCE</scope>
</reference>
<sequence>MRHWVFPGQITFLHF</sequence>
<accession>A0A0E9UYF1</accession>
<dbReference type="EMBL" id="GBXM01037750">
    <property type="protein sequence ID" value="JAH70827.1"/>
    <property type="molecule type" value="Transcribed_RNA"/>
</dbReference>